<dbReference type="InterPro" id="IPR023262">
    <property type="entry name" value="AROS"/>
</dbReference>
<evidence type="ECO:0000313" key="2">
    <source>
        <dbReference type="RefSeq" id="XP_025407365.1"/>
    </source>
</evidence>
<sequence length="131" mass="15326">MSYSTLKKALQLFDESADSKNSILNRTTKKKKSKTQQAKSVFKVPIFMKSDANKSVQKIKEQIKNDKELNLVQINLERLHKLNKTSYVNNIASTIIKKRLESPETINTKKEDSTVFTDEDFEKFEREYFQN</sequence>
<protein>
    <submittedName>
        <fullName evidence="2">Uncharacterized protein LOC112681316</fullName>
    </submittedName>
</protein>
<accession>A0A8B8FAI3</accession>
<dbReference type="Pfam" id="PF15684">
    <property type="entry name" value="AROS"/>
    <property type="match status" value="1"/>
</dbReference>
<proteinExistence type="predicted"/>
<dbReference type="GeneID" id="112681316"/>
<dbReference type="PRINTS" id="PR02029">
    <property type="entry name" value="ACTREGSIRT1"/>
</dbReference>
<organism evidence="1 2">
    <name type="scientific">Sipha flava</name>
    <name type="common">yellow sugarcane aphid</name>
    <dbReference type="NCBI Taxonomy" id="143950"/>
    <lineage>
        <taxon>Eukaryota</taxon>
        <taxon>Metazoa</taxon>
        <taxon>Ecdysozoa</taxon>
        <taxon>Arthropoda</taxon>
        <taxon>Hexapoda</taxon>
        <taxon>Insecta</taxon>
        <taxon>Pterygota</taxon>
        <taxon>Neoptera</taxon>
        <taxon>Paraneoptera</taxon>
        <taxon>Hemiptera</taxon>
        <taxon>Sternorrhyncha</taxon>
        <taxon>Aphidomorpha</taxon>
        <taxon>Aphidoidea</taxon>
        <taxon>Aphididae</taxon>
        <taxon>Sipha</taxon>
    </lineage>
</organism>
<evidence type="ECO:0000313" key="1">
    <source>
        <dbReference type="Proteomes" id="UP000694846"/>
    </source>
</evidence>
<reference evidence="2" key="1">
    <citation type="submission" date="2025-08" db="UniProtKB">
        <authorList>
            <consortium name="RefSeq"/>
        </authorList>
    </citation>
    <scope>IDENTIFICATION</scope>
    <source>
        <tissue evidence="2">Whole body</tissue>
    </source>
</reference>
<gene>
    <name evidence="2" type="primary">LOC112681316</name>
</gene>
<dbReference type="AlphaFoldDB" id="A0A8B8FAI3"/>
<name>A0A8B8FAI3_9HEMI</name>
<keyword evidence="1" id="KW-1185">Reference proteome</keyword>
<dbReference type="RefSeq" id="XP_025407365.1">
    <property type="nucleotide sequence ID" value="XM_025551580.1"/>
</dbReference>
<dbReference type="Proteomes" id="UP000694846">
    <property type="component" value="Unplaced"/>
</dbReference>
<dbReference type="OrthoDB" id="6493910at2759"/>